<dbReference type="RefSeq" id="WP_226540645.1">
    <property type="nucleotide sequence ID" value="NZ_CP129014.1"/>
</dbReference>
<organism evidence="2 3">
    <name type="scientific">Bacillus carboniphilus</name>
    <dbReference type="NCBI Taxonomy" id="86663"/>
    <lineage>
        <taxon>Bacteria</taxon>
        <taxon>Bacillati</taxon>
        <taxon>Bacillota</taxon>
        <taxon>Bacilli</taxon>
        <taxon>Bacillales</taxon>
        <taxon>Bacillaceae</taxon>
        <taxon>Bacillus</taxon>
    </lineage>
</organism>
<dbReference type="InterPro" id="IPR037883">
    <property type="entry name" value="Knr4/Smi1-like_sf"/>
</dbReference>
<dbReference type="Gene3D" id="3.40.1580.10">
    <property type="entry name" value="SMI1/KNR4-like"/>
    <property type="match status" value="1"/>
</dbReference>
<geneLocation type="plasmid" evidence="2 3">
    <name>unnamed1</name>
</geneLocation>
<evidence type="ECO:0000259" key="1">
    <source>
        <dbReference type="SMART" id="SM00860"/>
    </source>
</evidence>
<protein>
    <submittedName>
        <fullName evidence="2">SMI1/KNR4 family protein</fullName>
    </submittedName>
</protein>
<dbReference type="EMBL" id="CP129014">
    <property type="protein sequence ID" value="WLR44458.1"/>
    <property type="molecule type" value="Genomic_DNA"/>
</dbReference>
<proteinExistence type="predicted"/>
<dbReference type="Proteomes" id="UP001197974">
    <property type="component" value="Plasmid unnamed1"/>
</dbReference>
<keyword evidence="2" id="KW-0614">Plasmid</keyword>
<evidence type="ECO:0000313" key="2">
    <source>
        <dbReference type="EMBL" id="WLR44458.1"/>
    </source>
</evidence>
<gene>
    <name evidence="2" type="ORF">LC087_18935</name>
</gene>
<name>A0ABY9K175_9BACI</name>
<keyword evidence="3" id="KW-1185">Reference proteome</keyword>
<dbReference type="Pfam" id="PF14567">
    <property type="entry name" value="SUKH_5"/>
    <property type="match status" value="1"/>
</dbReference>
<feature type="domain" description="Knr4/Smi1-like" evidence="1">
    <location>
        <begin position="23"/>
        <end position="148"/>
    </location>
</feature>
<reference evidence="2 3" key="1">
    <citation type="submission" date="2023-06" db="EMBL/GenBank/DDBJ databases">
        <title>Five Gram-positive bacteria isolated from mangrove sediments in Shenzhen, Guangdong, China.</title>
        <authorList>
            <person name="Yu S."/>
            <person name="Zheng W."/>
            <person name="Huang Y."/>
        </authorList>
    </citation>
    <scope>NUCLEOTIDE SEQUENCE [LARGE SCALE GENOMIC DNA]</scope>
    <source>
        <strain evidence="2 3">SaN35-3</strain>
        <plasmid evidence="2 3">unnamed1</plasmid>
    </source>
</reference>
<evidence type="ECO:0000313" key="3">
    <source>
        <dbReference type="Proteomes" id="UP001197974"/>
    </source>
</evidence>
<accession>A0ABY9K175</accession>
<dbReference type="SMART" id="SM00860">
    <property type="entry name" value="SMI1_KNR4"/>
    <property type="match status" value="1"/>
</dbReference>
<dbReference type="InterPro" id="IPR018958">
    <property type="entry name" value="Knr4/Smi1-like_dom"/>
</dbReference>
<dbReference type="SUPFAM" id="SSF160631">
    <property type="entry name" value="SMI1/KNR4-like"/>
    <property type="match status" value="1"/>
</dbReference>
<sequence>MNSYKKAKKIILNDEDLSDFVGSRSEELIEKAEKVLNISITGSYRDFLLSFGAGNYGSQEIYGVIDDDFENSSVPDAIWYTLSERKECNLPENLLVIYDTGSGDLFCLDFDKKNLENEPEVISFVPGVDLNKQKYEVIAPTFGQFLLEIINQELE</sequence>